<evidence type="ECO:0000259" key="3">
    <source>
        <dbReference type="Pfam" id="PF14040"/>
    </source>
</evidence>
<sequence>MRAAVLAVTAFATLTLTFPSAKASPLSMVDALGNSTDSSFAPGPYNLDCASYPNVCENWCYYVFCHKGGRDSNDAHWTVTVSRNAALRGQSECGKYAHNKCSVNAHGDPWPSNPTRGLSCDEQPKNTNAEGGPDAATRCMPAGENSGEGAKWSNYINKGSGGAISDGTQIRVALQHTSGPNCASYRRAGSTSCPAPEQPNSPDVASDAVRQQ</sequence>
<dbReference type="InterPro" id="IPR029476">
    <property type="entry name" value="DNase_NucA_NucB"/>
</dbReference>
<accession>A0A9P3GPQ9</accession>
<proteinExistence type="predicted"/>
<reference evidence="4 5" key="1">
    <citation type="submission" date="2021-08" db="EMBL/GenBank/DDBJ databases">
        <title>Draft Genome Sequence of Phanerochaete sordida strain YK-624.</title>
        <authorList>
            <person name="Mori T."/>
            <person name="Dohra H."/>
            <person name="Suzuki T."/>
            <person name="Kawagishi H."/>
            <person name="Hirai H."/>
        </authorList>
    </citation>
    <scope>NUCLEOTIDE SEQUENCE [LARGE SCALE GENOMIC DNA]</scope>
    <source>
        <strain evidence="4 5">YK-624</strain>
    </source>
</reference>
<dbReference type="Pfam" id="PF14040">
    <property type="entry name" value="DNase_NucA_NucB"/>
    <property type="match status" value="1"/>
</dbReference>
<organism evidence="4 5">
    <name type="scientific">Phanerochaete sordida</name>
    <dbReference type="NCBI Taxonomy" id="48140"/>
    <lineage>
        <taxon>Eukaryota</taxon>
        <taxon>Fungi</taxon>
        <taxon>Dikarya</taxon>
        <taxon>Basidiomycota</taxon>
        <taxon>Agaricomycotina</taxon>
        <taxon>Agaricomycetes</taxon>
        <taxon>Polyporales</taxon>
        <taxon>Phanerochaetaceae</taxon>
        <taxon>Phanerochaete</taxon>
    </lineage>
</organism>
<dbReference type="OrthoDB" id="3043328at2759"/>
<evidence type="ECO:0000313" key="4">
    <source>
        <dbReference type="EMBL" id="GJE98916.1"/>
    </source>
</evidence>
<protein>
    <recommendedName>
        <fullName evidence="3">Deoxyribonuclease NucA/NucB domain-containing protein</fullName>
    </recommendedName>
</protein>
<evidence type="ECO:0000256" key="1">
    <source>
        <dbReference type="SAM" id="MobiDB-lite"/>
    </source>
</evidence>
<feature type="domain" description="Deoxyribonuclease NucA/NucB" evidence="3">
    <location>
        <begin position="97"/>
        <end position="157"/>
    </location>
</feature>
<dbReference type="AlphaFoldDB" id="A0A9P3GPQ9"/>
<name>A0A9P3GPQ9_9APHY</name>
<feature type="chain" id="PRO_5040410975" description="Deoxyribonuclease NucA/NucB domain-containing protein" evidence="2">
    <location>
        <begin position="24"/>
        <end position="212"/>
    </location>
</feature>
<evidence type="ECO:0000313" key="5">
    <source>
        <dbReference type="Proteomes" id="UP000703269"/>
    </source>
</evidence>
<feature type="region of interest" description="Disordered" evidence="1">
    <location>
        <begin position="107"/>
        <end position="145"/>
    </location>
</feature>
<feature type="signal peptide" evidence="2">
    <location>
        <begin position="1"/>
        <end position="23"/>
    </location>
</feature>
<comment type="caution">
    <text evidence="4">The sequence shown here is derived from an EMBL/GenBank/DDBJ whole genome shotgun (WGS) entry which is preliminary data.</text>
</comment>
<feature type="compositionally biased region" description="Polar residues" evidence="1">
    <location>
        <begin position="189"/>
        <end position="212"/>
    </location>
</feature>
<keyword evidence="5" id="KW-1185">Reference proteome</keyword>
<evidence type="ECO:0000256" key="2">
    <source>
        <dbReference type="SAM" id="SignalP"/>
    </source>
</evidence>
<gene>
    <name evidence="4" type="ORF">PsYK624_151530</name>
</gene>
<dbReference type="Proteomes" id="UP000703269">
    <property type="component" value="Unassembled WGS sequence"/>
</dbReference>
<dbReference type="EMBL" id="BPQB01000096">
    <property type="protein sequence ID" value="GJE98916.1"/>
    <property type="molecule type" value="Genomic_DNA"/>
</dbReference>
<keyword evidence="2" id="KW-0732">Signal</keyword>
<feature type="region of interest" description="Disordered" evidence="1">
    <location>
        <begin position="180"/>
        <end position="212"/>
    </location>
</feature>